<feature type="region of interest" description="Disordered" evidence="1">
    <location>
        <begin position="1"/>
        <end position="33"/>
    </location>
</feature>
<evidence type="ECO:0000313" key="3">
    <source>
        <dbReference type="Proteomes" id="UP001597419"/>
    </source>
</evidence>
<dbReference type="EMBL" id="JBHUKU010000021">
    <property type="protein sequence ID" value="MFD2463593.1"/>
    <property type="molecule type" value="Genomic_DNA"/>
</dbReference>
<keyword evidence="3" id="KW-1185">Reference proteome</keyword>
<comment type="caution">
    <text evidence="2">The sequence shown here is derived from an EMBL/GenBank/DDBJ whole genome shotgun (WGS) entry which is preliminary data.</text>
</comment>
<evidence type="ECO:0000256" key="1">
    <source>
        <dbReference type="SAM" id="MobiDB-lite"/>
    </source>
</evidence>
<dbReference type="RefSeq" id="WP_345400645.1">
    <property type="nucleotide sequence ID" value="NZ_BAABHG010000011.1"/>
</dbReference>
<dbReference type="Proteomes" id="UP001597419">
    <property type="component" value="Unassembled WGS sequence"/>
</dbReference>
<accession>A0ABW5GRP8</accession>
<sequence length="206" mass="22860">MRDDLAARKALRAPASGTQGPPGSRDDPADPPTVRNLRIDALMAASPRPPAPLTEVRTQRDFMVHLRHLVQVRCPLSMREINRASEKAHPSRPIARSTLGDLLARDTVPADEQRMRTLLTIVLRHLPEGEGRLLRRAVEEWLYHWRRVRQPPAGAPTLAAAPPRHPPRSPVERVLRALRAAEREAHGTPEAAGLARACRIVADLAE</sequence>
<organism evidence="2 3">
    <name type="scientific">Amycolatopsis samaneae</name>
    <dbReference type="NCBI Taxonomy" id="664691"/>
    <lineage>
        <taxon>Bacteria</taxon>
        <taxon>Bacillati</taxon>
        <taxon>Actinomycetota</taxon>
        <taxon>Actinomycetes</taxon>
        <taxon>Pseudonocardiales</taxon>
        <taxon>Pseudonocardiaceae</taxon>
        <taxon>Amycolatopsis</taxon>
    </lineage>
</organism>
<name>A0ABW5GRP8_9PSEU</name>
<proteinExistence type="predicted"/>
<protein>
    <submittedName>
        <fullName evidence="2">Uncharacterized protein</fullName>
    </submittedName>
</protein>
<reference evidence="3" key="1">
    <citation type="journal article" date="2019" name="Int. J. Syst. Evol. Microbiol.">
        <title>The Global Catalogue of Microorganisms (GCM) 10K type strain sequencing project: providing services to taxonomists for standard genome sequencing and annotation.</title>
        <authorList>
            <consortium name="The Broad Institute Genomics Platform"/>
            <consortium name="The Broad Institute Genome Sequencing Center for Infectious Disease"/>
            <person name="Wu L."/>
            <person name="Ma J."/>
        </authorList>
    </citation>
    <scope>NUCLEOTIDE SEQUENCE [LARGE SCALE GENOMIC DNA]</scope>
    <source>
        <strain evidence="3">CGMCC 4.7643</strain>
    </source>
</reference>
<gene>
    <name evidence="2" type="ORF">ACFSYJ_33610</name>
</gene>
<evidence type="ECO:0000313" key="2">
    <source>
        <dbReference type="EMBL" id="MFD2463593.1"/>
    </source>
</evidence>